<gene>
    <name evidence="1" type="ORF">EVAR_91298_1</name>
</gene>
<comment type="caution">
    <text evidence="1">The sequence shown here is derived from an EMBL/GenBank/DDBJ whole genome shotgun (WGS) entry which is preliminary data.</text>
</comment>
<keyword evidence="2" id="KW-1185">Reference proteome</keyword>
<dbReference type="EMBL" id="BGZK01004888">
    <property type="protein sequence ID" value="GBP11439.1"/>
    <property type="molecule type" value="Genomic_DNA"/>
</dbReference>
<dbReference type="Proteomes" id="UP000299102">
    <property type="component" value="Unassembled WGS sequence"/>
</dbReference>
<accession>A0A4C1TAA7</accession>
<evidence type="ECO:0000313" key="2">
    <source>
        <dbReference type="Proteomes" id="UP000299102"/>
    </source>
</evidence>
<protein>
    <submittedName>
        <fullName evidence="1">Uncharacterized protein</fullName>
    </submittedName>
</protein>
<sequence length="133" mass="15221">MLLTYLKIFGTKSSALEKTVEEFNKLIPVAQEILERRSPSPNQYIIPEVENQIITCAIRDSTVTVWFGGRAVQFNKKHYLKRRSTDKLRELITTCKQSIKEPASKFGERLDALLSESLGNRRRVASRPGAKRL</sequence>
<proteinExistence type="predicted"/>
<organism evidence="1 2">
    <name type="scientific">Eumeta variegata</name>
    <name type="common">Bagworm moth</name>
    <name type="synonym">Eumeta japonica</name>
    <dbReference type="NCBI Taxonomy" id="151549"/>
    <lineage>
        <taxon>Eukaryota</taxon>
        <taxon>Metazoa</taxon>
        <taxon>Ecdysozoa</taxon>
        <taxon>Arthropoda</taxon>
        <taxon>Hexapoda</taxon>
        <taxon>Insecta</taxon>
        <taxon>Pterygota</taxon>
        <taxon>Neoptera</taxon>
        <taxon>Endopterygota</taxon>
        <taxon>Lepidoptera</taxon>
        <taxon>Glossata</taxon>
        <taxon>Ditrysia</taxon>
        <taxon>Tineoidea</taxon>
        <taxon>Psychidae</taxon>
        <taxon>Oiketicinae</taxon>
        <taxon>Eumeta</taxon>
    </lineage>
</organism>
<reference evidence="1 2" key="1">
    <citation type="journal article" date="2019" name="Commun. Biol.">
        <title>The bagworm genome reveals a unique fibroin gene that provides high tensile strength.</title>
        <authorList>
            <person name="Kono N."/>
            <person name="Nakamura H."/>
            <person name="Ohtoshi R."/>
            <person name="Tomita M."/>
            <person name="Numata K."/>
            <person name="Arakawa K."/>
        </authorList>
    </citation>
    <scope>NUCLEOTIDE SEQUENCE [LARGE SCALE GENOMIC DNA]</scope>
</reference>
<evidence type="ECO:0000313" key="1">
    <source>
        <dbReference type="EMBL" id="GBP11439.1"/>
    </source>
</evidence>
<name>A0A4C1TAA7_EUMVA</name>
<dbReference type="AlphaFoldDB" id="A0A4C1TAA7"/>